<dbReference type="EMBL" id="JBHUDD010000158">
    <property type="protein sequence ID" value="MFD1511454.1"/>
    <property type="molecule type" value="Genomic_DNA"/>
</dbReference>
<dbReference type="Pfam" id="PF12697">
    <property type="entry name" value="Abhydrolase_6"/>
    <property type="match status" value="1"/>
</dbReference>
<keyword evidence="3" id="KW-1185">Reference proteome</keyword>
<proteinExistence type="predicted"/>
<evidence type="ECO:0000259" key="1">
    <source>
        <dbReference type="SMART" id="SM00421"/>
    </source>
</evidence>
<reference evidence="3" key="1">
    <citation type="journal article" date="2019" name="Int. J. Syst. Evol. Microbiol.">
        <title>The Global Catalogue of Microorganisms (GCM) 10K type strain sequencing project: providing services to taxonomists for standard genome sequencing and annotation.</title>
        <authorList>
            <consortium name="The Broad Institute Genomics Platform"/>
            <consortium name="The Broad Institute Genome Sequencing Center for Infectious Disease"/>
            <person name="Wu L."/>
            <person name="Ma J."/>
        </authorList>
    </citation>
    <scope>NUCLEOTIDE SEQUENCE [LARGE SCALE GENOMIC DNA]</scope>
    <source>
        <strain evidence="3">CGMCC 1.12477</strain>
    </source>
</reference>
<sequence length="598" mass="65889">MTIKIDKDADFARLLKVTYSSTADPELFDDLLVVWEDYMTRTPDIDRSGPHLTHFNKALQIFSSMGRRRRQQGRDDDLLASFSTPAFLCNRDMTLRGMNGAARILLGNNQTGLLTQPDLARAVRALGPSRRTDIVPLTDADGRMTDCAVISLQSAPLLETHHDTSDQPCLIVLTKPGTTDNNAWAQLAARFDLSEAESQVLHGLLTGQNPASIAAARGVSVNTVRTQIRKLLEKTGTPSLTDLVRQTLLICTQLETMALAGRMAGDRIDTSPEGERSILTSDGRLLTYRDLGDPDGRPLLFIHNMLGGTALPAVIQRTTLRRGWRIIAPSRPGFGRSDAVALKNMDLVARSARDFVELLDHLHIPAALVLGLMSSAGLGLIFANRYPGRTAALLNVAHAGAYDDAMIADMPNPARTMARTFRRSSLATRFLVRVGIAAIDMPRPVAMMRRQIGQSPADSALADDDEMMTELGRLVQHAANQGGDAFTKDGFVALHDFRPFMRSLDPAIPALALLGQDDLVYQARHARRLLPDLPQYPVEYLPNAGQYLFYGQYEAVFDRAERLWAKRPDRLQKIFGQTAAITRIEDDESVRLPPHEGT</sequence>
<evidence type="ECO:0000313" key="2">
    <source>
        <dbReference type="EMBL" id="MFD1511454.1"/>
    </source>
</evidence>
<keyword evidence="2" id="KW-0378">Hydrolase</keyword>
<accession>A0ABW4END6</accession>
<dbReference type="Gene3D" id="1.10.10.10">
    <property type="entry name" value="Winged helix-like DNA-binding domain superfamily/Winged helix DNA-binding domain"/>
    <property type="match status" value="1"/>
</dbReference>
<dbReference type="SUPFAM" id="SSF53474">
    <property type="entry name" value="alpha/beta-Hydrolases"/>
    <property type="match status" value="1"/>
</dbReference>
<name>A0ABW4END6_9RHOB</name>
<dbReference type="Pfam" id="PF00196">
    <property type="entry name" value="GerE"/>
    <property type="match status" value="1"/>
</dbReference>
<dbReference type="Proteomes" id="UP001597186">
    <property type="component" value="Unassembled WGS sequence"/>
</dbReference>
<organism evidence="2 3">
    <name type="scientific">Lacimonas salitolerans</name>
    <dbReference type="NCBI Taxonomy" id="1323750"/>
    <lineage>
        <taxon>Bacteria</taxon>
        <taxon>Pseudomonadati</taxon>
        <taxon>Pseudomonadota</taxon>
        <taxon>Alphaproteobacteria</taxon>
        <taxon>Rhodobacterales</taxon>
        <taxon>Paracoccaceae</taxon>
        <taxon>Lacimonas</taxon>
    </lineage>
</organism>
<dbReference type="InterPro" id="IPR036388">
    <property type="entry name" value="WH-like_DNA-bd_sf"/>
</dbReference>
<protein>
    <submittedName>
        <fullName evidence="2">Alpha/beta fold hydrolase</fullName>
    </submittedName>
</protein>
<dbReference type="SUPFAM" id="SSF46894">
    <property type="entry name" value="C-terminal effector domain of the bipartite response regulators"/>
    <property type="match status" value="1"/>
</dbReference>
<comment type="caution">
    <text evidence="2">The sequence shown here is derived from an EMBL/GenBank/DDBJ whole genome shotgun (WGS) entry which is preliminary data.</text>
</comment>
<evidence type="ECO:0000313" key="3">
    <source>
        <dbReference type="Proteomes" id="UP001597186"/>
    </source>
</evidence>
<dbReference type="SMART" id="SM00421">
    <property type="entry name" value="HTH_LUXR"/>
    <property type="match status" value="1"/>
</dbReference>
<dbReference type="Gene3D" id="3.40.50.1820">
    <property type="entry name" value="alpha/beta hydrolase"/>
    <property type="match status" value="1"/>
</dbReference>
<feature type="domain" description="HTH luxR-type" evidence="1">
    <location>
        <begin position="190"/>
        <end position="247"/>
    </location>
</feature>
<dbReference type="InterPro" id="IPR000073">
    <property type="entry name" value="AB_hydrolase_1"/>
</dbReference>
<dbReference type="RefSeq" id="WP_379918665.1">
    <property type="nucleotide sequence ID" value="NZ_JBHUDD010000158.1"/>
</dbReference>
<dbReference type="InterPro" id="IPR016032">
    <property type="entry name" value="Sig_transdc_resp-reg_C-effctor"/>
</dbReference>
<gene>
    <name evidence="2" type="ORF">ACFTOW_18885</name>
</gene>
<dbReference type="InterPro" id="IPR029058">
    <property type="entry name" value="AB_hydrolase_fold"/>
</dbReference>
<dbReference type="InterPro" id="IPR000792">
    <property type="entry name" value="Tscrpt_reg_LuxR_C"/>
</dbReference>
<dbReference type="GO" id="GO:0016787">
    <property type="term" value="F:hydrolase activity"/>
    <property type="evidence" value="ECO:0007669"/>
    <property type="project" value="UniProtKB-KW"/>
</dbReference>